<name>A0ABW5JHW5_9BACT</name>
<evidence type="ECO:0000313" key="1">
    <source>
        <dbReference type="EMBL" id="MFD2531637.1"/>
    </source>
</evidence>
<dbReference type="InterPro" id="IPR012657">
    <property type="entry name" value="23S_rRNA-intervening_sequence"/>
</dbReference>
<dbReference type="Proteomes" id="UP001597460">
    <property type="component" value="Unassembled WGS sequence"/>
</dbReference>
<dbReference type="Pfam" id="PF05635">
    <property type="entry name" value="23S_rRNA_IVP"/>
    <property type="match status" value="1"/>
</dbReference>
<reference evidence="2" key="1">
    <citation type="journal article" date="2019" name="Int. J. Syst. Evol. Microbiol.">
        <title>The Global Catalogue of Microorganisms (GCM) 10K type strain sequencing project: providing services to taxonomists for standard genome sequencing and annotation.</title>
        <authorList>
            <consortium name="The Broad Institute Genomics Platform"/>
            <consortium name="The Broad Institute Genome Sequencing Center for Infectious Disease"/>
            <person name="Wu L."/>
            <person name="Ma J."/>
        </authorList>
    </citation>
    <scope>NUCLEOTIDE SEQUENCE [LARGE SCALE GENOMIC DNA]</scope>
    <source>
        <strain evidence="2">KCTC 52042</strain>
    </source>
</reference>
<keyword evidence="2" id="KW-1185">Reference proteome</keyword>
<dbReference type="InterPro" id="IPR036583">
    <property type="entry name" value="23S_rRNA_IVS_sf"/>
</dbReference>
<evidence type="ECO:0000313" key="2">
    <source>
        <dbReference type="Proteomes" id="UP001597460"/>
    </source>
</evidence>
<dbReference type="PIRSF" id="PIRSF035652">
    <property type="entry name" value="CHP02436"/>
    <property type="match status" value="1"/>
</dbReference>
<comment type="caution">
    <text evidence="1">The sequence shown here is derived from an EMBL/GenBank/DDBJ whole genome shotgun (WGS) entry which is preliminary data.</text>
</comment>
<dbReference type="EMBL" id="JBHULI010000005">
    <property type="protein sequence ID" value="MFD2531637.1"/>
    <property type="molecule type" value="Genomic_DNA"/>
</dbReference>
<organism evidence="1 2">
    <name type="scientific">Gracilimonas halophila</name>
    <dbReference type="NCBI Taxonomy" id="1834464"/>
    <lineage>
        <taxon>Bacteria</taxon>
        <taxon>Pseudomonadati</taxon>
        <taxon>Balneolota</taxon>
        <taxon>Balneolia</taxon>
        <taxon>Balneolales</taxon>
        <taxon>Balneolaceae</taxon>
        <taxon>Gracilimonas</taxon>
    </lineage>
</organism>
<gene>
    <name evidence="1" type="ORF">ACFSVN_04180</name>
</gene>
<dbReference type="SUPFAM" id="SSF158446">
    <property type="entry name" value="IVS-encoded protein-like"/>
    <property type="match status" value="1"/>
</dbReference>
<dbReference type="Gene3D" id="1.20.1440.60">
    <property type="entry name" value="23S rRNA-intervening sequence"/>
    <property type="match status" value="1"/>
</dbReference>
<dbReference type="NCBIfam" id="TIGR02436">
    <property type="entry name" value="four helix bundle protein"/>
    <property type="match status" value="1"/>
</dbReference>
<proteinExistence type="predicted"/>
<dbReference type="RefSeq" id="WP_390299056.1">
    <property type="nucleotide sequence ID" value="NZ_JBHULI010000005.1"/>
</dbReference>
<protein>
    <submittedName>
        <fullName evidence="1">Four helix bundle protein</fullName>
    </submittedName>
</protein>
<accession>A0ABW5JHW5</accession>
<sequence length="122" mass="14319">MNNRKYDLEERLMQYALNILEIVERLPNTYAGKYFGNQLVRCGTSPAFHYSEAKSAESRKDFVHKLKVGLKELRESSTNMKIIRRKPLLKDLILDNTLNECEELISIFVKSIQTTKRNMHLK</sequence>